<dbReference type="InterPro" id="IPR002104">
    <property type="entry name" value="Integrase_catalytic"/>
</dbReference>
<keyword evidence="2" id="KW-0229">DNA integration</keyword>
<evidence type="ECO:0000313" key="6">
    <source>
        <dbReference type="EMBL" id="CUH64779.1"/>
    </source>
</evidence>
<name>A0A0N7LXF2_9RHOB</name>
<proteinExistence type="inferred from homology"/>
<evidence type="ECO:0000256" key="4">
    <source>
        <dbReference type="ARBA" id="ARBA00023172"/>
    </source>
</evidence>
<dbReference type="EMBL" id="CYSB01000020">
    <property type="protein sequence ID" value="CUH64779.1"/>
    <property type="molecule type" value="Genomic_DNA"/>
</dbReference>
<keyword evidence="8" id="KW-1185">Reference proteome</keyword>
<dbReference type="PANTHER" id="PTHR30349:SF41">
    <property type="entry name" value="INTEGRASE_RECOMBINASE PROTEIN MJ0367-RELATED"/>
    <property type="match status" value="1"/>
</dbReference>
<dbReference type="CDD" id="cd01184">
    <property type="entry name" value="INT_C_like_1"/>
    <property type="match status" value="1"/>
</dbReference>
<dbReference type="GO" id="GO:0006310">
    <property type="term" value="P:DNA recombination"/>
    <property type="evidence" value="ECO:0007669"/>
    <property type="project" value="UniProtKB-KW"/>
</dbReference>
<evidence type="ECO:0000256" key="2">
    <source>
        <dbReference type="ARBA" id="ARBA00022908"/>
    </source>
</evidence>
<protein>
    <submittedName>
        <fullName evidence="7">Site-specific tyrosine recombinase XerC</fullName>
    </submittedName>
</protein>
<dbReference type="PANTHER" id="PTHR30349">
    <property type="entry name" value="PHAGE INTEGRASE-RELATED"/>
    <property type="match status" value="1"/>
</dbReference>
<dbReference type="EMBL" id="CYSC01000026">
    <property type="protein sequence ID" value="CUH71735.1"/>
    <property type="molecule type" value="Genomic_DNA"/>
</dbReference>
<dbReference type="GO" id="GO:0015074">
    <property type="term" value="P:DNA integration"/>
    <property type="evidence" value="ECO:0007669"/>
    <property type="project" value="UniProtKB-KW"/>
</dbReference>
<accession>A0A0N7LXF2</accession>
<dbReference type="InterPro" id="IPR011010">
    <property type="entry name" value="DNA_brk_join_enz"/>
</dbReference>
<dbReference type="Proteomes" id="UP000051086">
    <property type="component" value="Unassembled WGS sequence"/>
</dbReference>
<evidence type="ECO:0000313" key="8">
    <source>
        <dbReference type="Proteomes" id="UP000051086"/>
    </source>
</evidence>
<dbReference type="InterPro" id="IPR013762">
    <property type="entry name" value="Integrase-like_cat_sf"/>
</dbReference>
<evidence type="ECO:0000256" key="3">
    <source>
        <dbReference type="ARBA" id="ARBA00023125"/>
    </source>
</evidence>
<keyword evidence="3" id="KW-0238">DNA-binding</keyword>
<reference evidence="7" key="2">
    <citation type="submission" date="2015-09" db="EMBL/GenBank/DDBJ databases">
        <authorList>
            <consortium name="Swine Surveillance"/>
        </authorList>
    </citation>
    <scope>NUCLEOTIDE SEQUENCE [LARGE SCALE GENOMIC DNA]</scope>
    <source>
        <strain evidence="7">5120</strain>
    </source>
</reference>
<organism evidence="7">
    <name type="scientific">Thalassovita autumnalis</name>
    <dbReference type="NCBI Taxonomy" id="2072972"/>
    <lineage>
        <taxon>Bacteria</taxon>
        <taxon>Pseudomonadati</taxon>
        <taxon>Pseudomonadota</taxon>
        <taxon>Alphaproteobacteria</taxon>
        <taxon>Rhodobacterales</taxon>
        <taxon>Roseobacteraceae</taxon>
        <taxon>Thalassovita</taxon>
    </lineage>
</organism>
<dbReference type="Proteomes" id="UP000051887">
    <property type="component" value="Unassembled WGS sequence"/>
</dbReference>
<dbReference type="InterPro" id="IPR050090">
    <property type="entry name" value="Tyrosine_recombinase_XerCD"/>
</dbReference>
<evidence type="ECO:0000313" key="7">
    <source>
        <dbReference type="EMBL" id="CUH71735.1"/>
    </source>
</evidence>
<sequence>MARLRQDKIRELVREYFKSQLAQYLSWMDKRGLSRKALAEAESEMLDHQSYLDMDLPSELYLPIERFKRKMRVSDADWFDSLPNAQIELRKGRRDMLAQVLQAAQSAEHYSFGTNPTALPREAPQHAPEELGAPLGDAVAAYLDNSARETKQGTTEQYRAYLNVLVEHFGAEMKLGGISKRDAAEFKEVVMAIPRNRNKKKELQGLSLHDAIKVQGLEKLSARTVNSYLSCFHNFSKWSVAHGYASEVLFEGMSVSKKKSKQQYRKPFSQERLRTIYCALTDTTTKQCPTESHRWGALLGLFTGARLNEVCQLQTSDIQQAKDGSWYIHITDEGDDTKSIKTAAGRRKVPVHSHLIELGFLDYVGTQTDRQRLLPDFNLNKKGGYGRALGRWFNETFLVRLEIKDKTRVFHSLRHSLVTELARSDVSDPIIQCIVGHERSGVTQSVYLREGYSVSQLSRAIELYQPHKTL</sequence>
<evidence type="ECO:0000256" key="1">
    <source>
        <dbReference type="ARBA" id="ARBA00008857"/>
    </source>
</evidence>
<dbReference type="InterPro" id="IPR010998">
    <property type="entry name" value="Integrase_recombinase_N"/>
</dbReference>
<feature type="domain" description="Tyr recombinase" evidence="5">
    <location>
        <begin position="263"/>
        <end position="462"/>
    </location>
</feature>
<keyword evidence="4" id="KW-0233">DNA recombination</keyword>
<dbReference type="GO" id="GO:0003677">
    <property type="term" value="F:DNA binding"/>
    <property type="evidence" value="ECO:0007669"/>
    <property type="project" value="UniProtKB-KW"/>
</dbReference>
<dbReference type="Gene3D" id="1.10.443.10">
    <property type="entry name" value="Intergrase catalytic core"/>
    <property type="match status" value="1"/>
</dbReference>
<dbReference type="SUPFAM" id="SSF56349">
    <property type="entry name" value="DNA breaking-rejoining enzymes"/>
    <property type="match status" value="1"/>
</dbReference>
<dbReference type="PROSITE" id="PS51898">
    <property type="entry name" value="TYR_RECOMBINASE"/>
    <property type="match status" value="1"/>
</dbReference>
<comment type="similarity">
    <text evidence="1">Belongs to the 'phage' integrase family.</text>
</comment>
<evidence type="ECO:0000259" key="5">
    <source>
        <dbReference type="PROSITE" id="PS51898"/>
    </source>
</evidence>
<dbReference type="AlphaFoldDB" id="A0A0N7LXF2"/>
<gene>
    <name evidence="6" type="ORF">TL5118_01014</name>
    <name evidence="7" type="ORF">TL5120_01525</name>
</gene>
<reference evidence="6 8" key="1">
    <citation type="submission" date="2015-09" db="EMBL/GenBank/DDBJ databases">
        <authorList>
            <person name="Rodrigo-Torres L."/>
            <person name="Arahal D.R."/>
        </authorList>
    </citation>
    <scope>NUCLEOTIDE SEQUENCE [LARGE SCALE GENOMIC DNA]</scope>
    <source>
        <strain evidence="6 8">CECT 5118</strain>
    </source>
</reference>
<dbReference type="Gene3D" id="1.10.150.130">
    <property type="match status" value="1"/>
</dbReference>
<dbReference type="Pfam" id="PF00589">
    <property type="entry name" value="Phage_integrase"/>
    <property type="match status" value="1"/>
</dbReference>